<dbReference type="PANTHER" id="PTHR11339:SF244">
    <property type="entry name" value="IGGFC-BINDING PROTEIN"/>
    <property type="match status" value="1"/>
</dbReference>
<comment type="subcellular location">
    <subcellularLocation>
        <location evidence="1">Secreted</location>
    </subcellularLocation>
</comment>
<dbReference type="SMART" id="SM00216">
    <property type="entry name" value="VWD"/>
    <property type="match status" value="2"/>
</dbReference>
<evidence type="ECO:0000256" key="3">
    <source>
        <dbReference type="ARBA" id="ARBA00022737"/>
    </source>
</evidence>
<dbReference type="GO" id="GO:0005615">
    <property type="term" value="C:extracellular space"/>
    <property type="evidence" value="ECO:0007669"/>
    <property type="project" value="TreeGrafter"/>
</dbReference>
<evidence type="ECO:0000256" key="2">
    <source>
        <dbReference type="ARBA" id="ARBA00022525"/>
    </source>
</evidence>
<dbReference type="Pfam" id="PF08742">
    <property type="entry name" value="C8"/>
    <property type="match status" value="3"/>
</dbReference>
<dbReference type="FunFam" id="2.10.25.10:FF:000055">
    <property type="entry name" value="alpha-tectorin isoform X1"/>
    <property type="match status" value="2"/>
</dbReference>
<feature type="non-terminal residue" evidence="8">
    <location>
        <position position="1"/>
    </location>
</feature>
<dbReference type="Pfam" id="PF12714">
    <property type="entry name" value="TILa"/>
    <property type="match status" value="2"/>
</dbReference>
<keyword evidence="3" id="KW-0677">Repeat</keyword>
<gene>
    <name evidence="8" type="primary">Fcgbp_0</name>
    <name evidence="8" type="ORF">RHICYA_R03641</name>
</gene>
<dbReference type="SMART" id="SM00832">
    <property type="entry name" value="C8"/>
    <property type="match status" value="3"/>
</dbReference>
<feature type="domain" description="VWFD" evidence="7">
    <location>
        <begin position="638"/>
        <end position="818"/>
    </location>
</feature>
<dbReference type="Proteomes" id="UP000565785">
    <property type="component" value="Unassembled WGS sequence"/>
</dbReference>
<dbReference type="Gene3D" id="2.10.25.10">
    <property type="entry name" value="Laminin"/>
    <property type="match status" value="3"/>
</dbReference>
<evidence type="ECO:0000313" key="8">
    <source>
        <dbReference type="EMBL" id="NXO00458.1"/>
    </source>
</evidence>
<dbReference type="InterPro" id="IPR050780">
    <property type="entry name" value="Mucin_vWF_Thrombospondin_sf"/>
</dbReference>
<dbReference type="InterPro" id="IPR025615">
    <property type="entry name" value="TILa_dom"/>
</dbReference>
<dbReference type="InterPro" id="IPR014853">
    <property type="entry name" value="VWF/SSPO/ZAN-like_Cys-rich_dom"/>
</dbReference>
<dbReference type="Pfam" id="PF00094">
    <property type="entry name" value="VWD"/>
    <property type="match status" value="2"/>
</dbReference>
<dbReference type="InterPro" id="IPR001846">
    <property type="entry name" value="VWF_type-D"/>
</dbReference>
<keyword evidence="5" id="KW-0325">Glycoprotein</keyword>
<proteinExistence type="predicted"/>
<feature type="domain" description="VWFD" evidence="7">
    <location>
        <begin position="252"/>
        <end position="431"/>
    </location>
</feature>
<dbReference type="InterPro" id="IPR002919">
    <property type="entry name" value="TIL_dom"/>
</dbReference>
<evidence type="ECO:0000256" key="5">
    <source>
        <dbReference type="ARBA" id="ARBA00023180"/>
    </source>
</evidence>
<dbReference type="OrthoDB" id="3438930at2759"/>
<evidence type="ECO:0000259" key="7">
    <source>
        <dbReference type="PROSITE" id="PS51233"/>
    </source>
</evidence>
<dbReference type="Pfam" id="PF01826">
    <property type="entry name" value="TIL"/>
    <property type="match status" value="3"/>
</dbReference>
<sequence>LCGNGNGDPSDDIRTPDGSTTDDPVKLGRSWKVATESGGCSDSCGDSCRRCPAEQEMKFKEETACGLLTGQAGPFQSCHSVIDPGIYLHNCVHDLCLSGGTRAALCQALEVYADYCQEEGVALSDWRTPAGCALSCPPNSIYTSCGTSCPSTCNDAAVASSCDPSHCVEGCECLEGFVWDHSGCMPRGSCGCLHDDLLHGPGEDFWADADCSQRCHCEAGGRGAVCRRSGCRRGEECRVEEGLRGCHPKSYGSCLATGATHYETFDGAHFVFQGTCFYQMVGLCEESPELSGFQVLVQNRRWDGHLLASIAAVTVKVYGKTVTISQEHPGRITVNEQLVHLPFHHREQKIFVYRGGRDAVLETDFGLTVTYDWQSQVTVLVPRTYSNALCGLCGNFNGDAADEMTTRDGQVTTDPDTFGHSWKVTDTPGCVELSTLDCPPASTTRRQQQIFKRRCGVLLQKNGPFGGCHGLVETGPYFQSCLHDACLFPREEGVVCPIIARYAAVCQAAGAAVGMWRTEHFCSLSCPPNSHYEICSQGCDRSCSSAFGPAKCSESCREGCVCDEGFVLSGDQCVDASQCGCDHQDFYYKVQEVFYPSKQEKCQCQGPGSVSCQKLSCPEGSEGKMIDGAFQCSAAGPGTCEATGDRSYRSFDGAAFNITGTCSYILAETCGGEGGGNVTPFVVKIKKEPRQKKKVSSIQEVTVEVYGLTLTLMQGKRGDILVDSISHHLPAILSEGQVQVHQHGLGVLLRTAFGLTLRYDFLHHVTIMVPQSHRHQLCGLCGNFNGQRDDDFLLPSGHQATSATELGSAWKTLDAPCEEECPEEECPVCREEKKEVLRKPNYCGVLTLPDGPFSSCHDVVDPSFYFQSCLLDLCLADGDTQVLCRSVESYSAACQGLGVVIEEWRRPSFCPPSCPANSSYSLCSNVCASSCPGLRDPSHCPQSCVEGCQCARGLAFDGDACVPEDQCGCFADGTYYKSDESVFRDNCQERCTCDPDLGLTCGSHGCTGDESCELREGVLGC</sequence>
<reference evidence="8 9" key="1">
    <citation type="submission" date="2019-09" db="EMBL/GenBank/DDBJ databases">
        <title>Bird 10,000 Genomes (B10K) Project - Family phase.</title>
        <authorList>
            <person name="Zhang G."/>
        </authorList>
    </citation>
    <scope>NUCLEOTIDE SEQUENCE [LARGE SCALE GENOMIC DNA]</scope>
    <source>
        <strain evidence="8">B10K-DU-002-35</strain>
        <tissue evidence="8">Muscle</tissue>
    </source>
</reference>
<organism evidence="8 9">
    <name type="scientific">Rhinopomastus cyanomelas</name>
    <name type="common">Common scimitarbill</name>
    <dbReference type="NCBI Taxonomy" id="113115"/>
    <lineage>
        <taxon>Eukaryota</taxon>
        <taxon>Metazoa</taxon>
        <taxon>Chordata</taxon>
        <taxon>Craniata</taxon>
        <taxon>Vertebrata</taxon>
        <taxon>Euteleostomi</taxon>
        <taxon>Archelosauria</taxon>
        <taxon>Archosauria</taxon>
        <taxon>Dinosauria</taxon>
        <taxon>Saurischia</taxon>
        <taxon>Theropoda</taxon>
        <taxon>Coelurosauria</taxon>
        <taxon>Aves</taxon>
        <taxon>Neognathae</taxon>
        <taxon>Neoaves</taxon>
        <taxon>Telluraves</taxon>
        <taxon>Coraciimorphae</taxon>
        <taxon>Bucerotiformes</taxon>
        <taxon>Rhinopomastidae</taxon>
        <taxon>Rhinopomastus</taxon>
    </lineage>
</organism>
<evidence type="ECO:0000313" key="9">
    <source>
        <dbReference type="Proteomes" id="UP000565785"/>
    </source>
</evidence>
<comment type="caution">
    <text evidence="8">The sequence shown here is derived from an EMBL/GenBank/DDBJ whole genome shotgun (WGS) entry which is preliminary data.</text>
</comment>
<keyword evidence="2" id="KW-0964">Secreted</keyword>
<dbReference type="EMBL" id="VXBP01007277">
    <property type="protein sequence ID" value="NXO00458.1"/>
    <property type="molecule type" value="Genomic_DNA"/>
</dbReference>
<feature type="domain" description="VWFD" evidence="7">
    <location>
        <begin position="1"/>
        <end position="41"/>
    </location>
</feature>
<dbReference type="CDD" id="cd19941">
    <property type="entry name" value="TIL"/>
    <property type="match status" value="3"/>
</dbReference>
<dbReference type="SUPFAM" id="SSF57567">
    <property type="entry name" value="Serine protease inhibitors"/>
    <property type="match status" value="3"/>
</dbReference>
<feature type="non-terminal residue" evidence="8">
    <location>
        <position position="1021"/>
    </location>
</feature>
<evidence type="ECO:0000256" key="4">
    <source>
        <dbReference type="ARBA" id="ARBA00023157"/>
    </source>
</evidence>
<dbReference type="PROSITE" id="PS51233">
    <property type="entry name" value="VWFD"/>
    <property type="match status" value="3"/>
</dbReference>
<feature type="region of interest" description="Disordered" evidence="6">
    <location>
        <begin position="1"/>
        <end position="26"/>
    </location>
</feature>
<evidence type="ECO:0000256" key="1">
    <source>
        <dbReference type="ARBA" id="ARBA00004613"/>
    </source>
</evidence>
<protein>
    <submittedName>
        <fullName evidence="8">FCGBP protein</fullName>
    </submittedName>
</protein>
<dbReference type="GO" id="GO:0031012">
    <property type="term" value="C:extracellular matrix"/>
    <property type="evidence" value="ECO:0007669"/>
    <property type="project" value="TreeGrafter"/>
</dbReference>
<keyword evidence="9" id="KW-1185">Reference proteome</keyword>
<dbReference type="FunFam" id="2.10.25.10:FF:000153">
    <property type="entry name" value="MUC5B isoform 1"/>
    <property type="match status" value="1"/>
</dbReference>
<dbReference type="AlphaFoldDB" id="A0A7L1NQ72"/>
<dbReference type="InterPro" id="IPR036084">
    <property type="entry name" value="Ser_inhib-like_sf"/>
</dbReference>
<evidence type="ECO:0000256" key="6">
    <source>
        <dbReference type="SAM" id="MobiDB-lite"/>
    </source>
</evidence>
<dbReference type="PANTHER" id="PTHR11339">
    <property type="entry name" value="EXTRACELLULAR MATRIX GLYCOPROTEIN RELATED"/>
    <property type="match status" value="1"/>
</dbReference>
<accession>A0A7L1NQ72</accession>
<name>A0A7L1NQ72_RHICY</name>
<keyword evidence="4" id="KW-1015">Disulfide bond</keyword>